<feature type="transmembrane region" description="Helical" evidence="7">
    <location>
        <begin position="114"/>
        <end position="137"/>
    </location>
</feature>
<feature type="transmembrane region" description="Helical" evidence="7">
    <location>
        <begin position="48"/>
        <end position="64"/>
    </location>
</feature>
<sequence>MGKSLKLILTLIFICFIIGMFFFLKGVFAGEIILKRYIFKFGFFELRWYSFLIVTGIIVSYYLVRRRLKYFNINPDDLDEAVFWGILSSIVGARTYYVIFMWDEFYSKYPSEIIKIWHGGLAIHGAVIGAIISTFLYTRLKKNCSFTFLQGTDLLTSVLPLGQAIGRWGNFFNYEAYGGPTNLPWKMFVPPENRMVGYENYSYFHPTFLYESVLDFLIFLFLYKYDLKWKKNNGETTALYFILYSANRFWIEGLRTDSLYWGKIRVAQLVSLILIILGAIMFILVRRKTEVKK</sequence>
<evidence type="ECO:0000256" key="1">
    <source>
        <dbReference type="ARBA" id="ARBA00007150"/>
    </source>
</evidence>
<dbReference type="GO" id="GO:0008961">
    <property type="term" value="F:phosphatidylglycerol-prolipoprotein diacylglyceryl transferase activity"/>
    <property type="evidence" value="ECO:0007669"/>
    <property type="project" value="UniProtKB-UniRule"/>
</dbReference>
<feature type="transmembrane region" description="Helical" evidence="7">
    <location>
        <begin position="84"/>
        <end position="102"/>
    </location>
</feature>
<keyword evidence="9" id="KW-1185">Reference proteome</keyword>
<dbReference type="UniPathway" id="UPA00664"/>
<gene>
    <name evidence="7" type="primary">lgt</name>
    <name evidence="8" type="ORF">HNP65_000125</name>
</gene>
<keyword evidence="5 7" id="KW-1133">Transmembrane helix</keyword>
<evidence type="ECO:0000256" key="6">
    <source>
        <dbReference type="ARBA" id="ARBA00023136"/>
    </source>
</evidence>
<comment type="similarity">
    <text evidence="1 7">Belongs to the Lgt family.</text>
</comment>
<feature type="transmembrane region" description="Helical" evidence="7">
    <location>
        <begin position="7"/>
        <end position="28"/>
    </location>
</feature>
<evidence type="ECO:0000256" key="5">
    <source>
        <dbReference type="ARBA" id="ARBA00022989"/>
    </source>
</evidence>
<keyword evidence="3 7" id="KW-0808">Transferase</keyword>
<accession>A0A841GPN1</accession>
<name>A0A841GPN1_9BACT</name>
<dbReference type="AlphaFoldDB" id="A0A841GPN1"/>
<keyword evidence="8" id="KW-0449">Lipoprotein</keyword>
<feature type="binding site" evidence="7">
    <location>
        <position position="167"/>
    </location>
    <ligand>
        <name>a 1,2-diacyl-sn-glycero-3-phospho-(1'-sn-glycerol)</name>
        <dbReference type="ChEBI" id="CHEBI:64716"/>
    </ligand>
</feature>
<dbReference type="EMBL" id="JACHEX010000001">
    <property type="protein sequence ID" value="MBB6061703.1"/>
    <property type="molecule type" value="Genomic_DNA"/>
</dbReference>
<dbReference type="HAMAP" id="MF_01147">
    <property type="entry name" value="Lgt"/>
    <property type="match status" value="1"/>
</dbReference>
<protein>
    <recommendedName>
        <fullName evidence="7">Phosphatidylglycerol--prolipoprotein diacylglyceryl transferase</fullName>
        <ecNumber evidence="7">2.5.1.145</ecNumber>
    </recommendedName>
</protein>
<evidence type="ECO:0000256" key="2">
    <source>
        <dbReference type="ARBA" id="ARBA00022475"/>
    </source>
</evidence>
<reference evidence="8 9" key="1">
    <citation type="submission" date="2020-08" db="EMBL/GenBank/DDBJ databases">
        <title>Genomic Encyclopedia of Type Strains, Phase IV (KMG-IV): sequencing the most valuable type-strain genomes for metagenomic binning, comparative biology and taxonomic classification.</title>
        <authorList>
            <person name="Goeker M."/>
        </authorList>
    </citation>
    <scope>NUCLEOTIDE SEQUENCE [LARGE SCALE GENOMIC DNA]</scope>
    <source>
        <strain evidence="8 9">DSM 13481</strain>
    </source>
</reference>
<evidence type="ECO:0000256" key="4">
    <source>
        <dbReference type="ARBA" id="ARBA00022692"/>
    </source>
</evidence>
<keyword evidence="2 7" id="KW-1003">Cell membrane</keyword>
<comment type="function">
    <text evidence="7">Catalyzes the transfer of the diacylglyceryl group from phosphatidylglycerol to the sulfhydryl group of the N-terminal cysteine of a prolipoprotein, the first step in the formation of mature lipoproteins.</text>
</comment>
<dbReference type="NCBIfam" id="TIGR00544">
    <property type="entry name" value="lgt"/>
    <property type="match status" value="1"/>
</dbReference>
<dbReference type="GO" id="GO:0042158">
    <property type="term" value="P:lipoprotein biosynthetic process"/>
    <property type="evidence" value="ECO:0007669"/>
    <property type="project" value="UniProtKB-UniRule"/>
</dbReference>
<dbReference type="InterPro" id="IPR001640">
    <property type="entry name" value="Lgt"/>
</dbReference>
<dbReference type="Proteomes" id="UP000555828">
    <property type="component" value="Unassembled WGS sequence"/>
</dbReference>
<evidence type="ECO:0000313" key="9">
    <source>
        <dbReference type="Proteomes" id="UP000555828"/>
    </source>
</evidence>
<comment type="caution">
    <text evidence="8">The sequence shown here is derived from an EMBL/GenBank/DDBJ whole genome shotgun (WGS) entry which is preliminary data.</text>
</comment>
<dbReference type="GO" id="GO:0005886">
    <property type="term" value="C:plasma membrane"/>
    <property type="evidence" value="ECO:0007669"/>
    <property type="project" value="UniProtKB-SubCell"/>
</dbReference>
<organism evidence="8 9">
    <name type="scientific">Thermosipho japonicus</name>
    <dbReference type="NCBI Taxonomy" id="90323"/>
    <lineage>
        <taxon>Bacteria</taxon>
        <taxon>Thermotogati</taxon>
        <taxon>Thermotogota</taxon>
        <taxon>Thermotogae</taxon>
        <taxon>Thermotogales</taxon>
        <taxon>Fervidobacteriaceae</taxon>
        <taxon>Thermosipho</taxon>
    </lineage>
</organism>
<feature type="transmembrane region" description="Helical" evidence="7">
    <location>
        <begin position="203"/>
        <end position="223"/>
    </location>
</feature>
<dbReference type="PROSITE" id="PS01311">
    <property type="entry name" value="LGT"/>
    <property type="match status" value="1"/>
</dbReference>
<keyword evidence="6 7" id="KW-0472">Membrane</keyword>
<dbReference type="PANTHER" id="PTHR30589:SF0">
    <property type="entry name" value="PHOSPHATIDYLGLYCEROL--PROLIPOPROTEIN DIACYLGLYCERYL TRANSFERASE"/>
    <property type="match status" value="1"/>
</dbReference>
<evidence type="ECO:0000256" key="3">
    <source>
        <dbReference type="ARBA" id="ARBA00022679"/>
    </source>
</evidence>
<dbReference type="EC" id="2.5.1.145" evidence="7"/>
<comment type="subcellular location">
    <subcellularLocation>
        <location evidence="7">Cell membrane</location>
        <topology evidence="7">Multi-pass membrane protein</topology>
    </subcellularLocation>
</comment>
<feature type="transmembrane region" description="Helical" evidence="7">
    <location>
        <begin position="266"/>
        <end position="285"/>
    </location>
</feature>
<dbReference type="Pfam" id="PF01790">
    <property type="entry name" value="LGT"/>
    <property type="match status" value="1"/>
</dbReference>
<keyword evidence="4 7" id="KW-0812">Transmembrane</keyword>
<comment type="catalytic activity">
    <reaction evidence="7">
        <text>L-cysteinyl-[prolipoprotein] + a 1,2-diacyl-sn-glycero-3-phospho-(1'-sn-glycerol) = an S-1,2-diacyl-sn-glyceryl-L-cysteinyl-[prolipoprotein] + sn-glycerol 1-phosphate + H(+)</text>
        <dbReference type="Rhea" id="RHEA:56712"/>
        <dbReference type="Rhea" id="RHEA-COMP:14679"/>
        <dbReference type="Rhea" id="RHEA-COMP:14680"/>
        <dbReference type="ChEBI" id="CHEBI:15378"/>
        <dbReference type="ChEBI" id="CHEBI:29950"/>
        <dbReference type="ChEBI" id="CHEBI:57685"/>
        <dbReference type="ChEBI" id="CHEBI:64716"/>
        <dbReference type="ChEBI" id="CHEBI:140658"/>
        <dbReference type="EC" id="2.5.1.145"/>
    </reaction>
</comment>
<evidence type="ECO:0000313" key="8">
    <source>
        <dbReference type="EMBL" id="MBB6061703.1"/>
    </source>
</evidence>
<proteinExistence type="inferred from homology"/>
<dbReference type="PANTHER" id="PTHR30589">
    <property type="entry name" value="PROLIPOPROTEIN DIACYLGLYCERYL TRANSFERASE"/>
    <property type="match status" value="1"/>
</dbReference>
<evidence type="ECO:0000256" key="7">
    <source>
        <dbReference type="HAMAP-Rule" id="MF_01147"/>
    </source>
</evidence>
<comment type="pathway">
    <text evidence="7">Protein modification; lipoprotein biosynthesis (diacylglyceryl transfer).</text>
</comment>